<gene>
    <name evidence="5" type="ORF">DLAC_05592</name>
</gene>
<dbReference type="CDD" id="cd00603">
    <property type="entry name" value="IPT_PCSR"/>
    <property type="match status" value="1"/>
</dbReference>
<evidence type="ECO:0000256" key="1">
    <source>
        <dbReference type="SAM" id="Phobius"/>
    </source>
</evidence>
<dbReference type="PANTHER" id="PTHR31378">
    <property type="entry name" value="EGF-LIKE DOMAIN-CONTAINING PROTEIN-RELATED-RELATED"/>
    <property type="match status" value="1"/>
</dbReference>
<keyword evidence="2" id="KW-0732">Signal</keyword>
<dbReference type="InterPro" id="IPR002909">
    <property type="entry name" value="IPT_dom"/>
</dbReference>
<reference evidence="5 6" key="1">
    <citation type="submission" date="2015-12" db="EMBL/GenBank/DDBJ databases">
        <title>Dictyostelia acquired genes for synthesis and detection of signals that induce cell-type specialization by lateral gene transfer from prokaryotes.</title>
        <authorList>
            <person name="Gloeckner G."/>
            <person name="Schaap P."/>
        </authorList>
    </citation>
    <scope>NUCLEOTIDE SEQUENCE [LARGE SCALE GENOMIC DNA]</scope>
    <source>
        <strain evidence="5 6">TK</strain>
    </source>
</reference>
<dbReference type="InParanoid" id="A0A151ZG86"/>
<dbReference type="Pfam" id="PF01833">
    <property type="entry name" value="TIG"/>
    <property type="match status" value="1"/>
</dbReference>
<proteinExistence type="predicted"/>
<evidence type="ECO:0000256" key="2">
    <source>
        <dbReference type="SAM" id="SignalP"/>
    </source>
</evidence>
<name>A0A151ZG86_TIELA</name>
<dbReference type="EMBL" id="LODT01000028">
    <property type="protein sequence ID" value="KYQ92988.1"/>
    <property type="molecule type" value="Genomic_DNA"/>
</dbReference>
<keyword evidence="6" id="KW-1185">Reference proteome</keyword>
<evidence type="ECO:0000259" key="4">
    <source>
        <dbReference type="Pfam" id="PF22933"/>
    </source>
</evidence>
<dbReference type="Gene3D" id="2.10.25.10">
    <property type="entry name" value="Laminin"/>
    <property type="match status" value="1"/>
</dbReference>
<dbReference type="InterPro" id="IPR054484">
    <property type="entry name" value="ComC_SSD"/>
</dbReference>
<evidence type="ECO:0000313" key="6">
    <source>
        <dbReference type="Proteomes" id="UP000076078"/>
    </source>
</evidence>
<feature type="chain" id="PRO_5007593349" evidence="2">
    <location>
        <begin position="20"/>
        <end position="1577"/>
    </location>
</feature>
<dbReference type="PANTHER" id="PTHR31378:SF17">
    <property type="match status" value="1"/>
</dbReference>
<comment type="caution">
    <text evidence="5">The sequence shown here is derived from an EMBL/GenBank/DDBJ whole genome shotgun (WGS) entry which is preliminary data.</text>
</comment>
<dbReference type="InterPro" id="IPR013783">
    <property type="entry name" value="Ig-like_fold"/>
</dbReference>
<keyword evidence="1" id="KW-0812">Transmembrane</keyword>
<sequence>MLTKFSIFLIFLILIKINGQLISFDIEPRIFNIQQHYEQGLVSLSIDPITLCSSQVTITECAKYIVLNMVLNDESGGINNRMISSFNLLGNSTTTSLNYQFDIFPRDISGKSSVTISIAIDGVQNSTISPSDITAKGFNPFITVHKPDEQVHILDFSFPDQVDFTDYLNPMIFELSVACEILINNAWITIIPPNGGQKVSISLTDSNIVFHQDMITNYRGYNNFFNVPGTYHIESIGISLSNGAAKAFDTLDLESLEWPISFQNKPNTTPNYPLPTSQNLEYYFSTQSIPLSWSTQKPMFANLNILNFNGPLDGVMLKLEPLDNSTDTFYAQFKRFAIPESNDGVSFSFDIDATVEANYNCTFLIYNPYFEYIQLSCGMVSVYRPYYFDTTPPTASITPNPVNPQLISITTSDAESGISKIVVNFGFFGNEQEYLVNQRLSGTPQNAEFQVLLGKSVSLAQVPIRVFDYNHNFFDVFYDYTPSPADEMLPYHPSIAYNPPSTIDLTTPQTQEVFINFIDSTCQFESHLLYQSPKLITSQLSTTLSNFYDLVSGTACDGVVGRTFVYPEYHRVQGVSSILMPFSGNESGPNQMYSTVVNYDQNYLDYEPIMLEGVEILNNQYNISSGTSITISVQLTSGVRLYEVSVFLVGLNQQFTFPLKNTFGTYYDGTWSAPVTIPIYANEGNWTINVYTFSYLGERNFTYDNIFMKGYECFLTIRSQVDVTPPVVNALSQSDWTSLNQISISVTDDKSGIQSVEMILTPDNQTEIVNPLQYFRSIQTYPQNGTLAAIVNCNFVLPQYFFGGDFWIYVIVSDFSGNTKLVTPDSLAAAGFTPTFVQIVSPNSGDAVAPTLVSLSASSNSVTSFPQTITISAQIADDASGINSLTIYLNTSTNIYKYVNLQYADRVSGNTLLANFQAQFTFNAGIAQNTKFYASVVNVQDNNGNIISYPPTFIPTVITINAASTLDKILPEVQSVSLSQSLIDLAVNPPTSVTVTATINDNSALQDNPVVWIQHSTQNFIPIIECQVASQNGMVYTYTCVTEDYPTGLYYIHVKSVSDVNGNYNSCFKCQTLTIIDSANPLFVSFTPVPTTGGTAYFTVENFIDAPQTKIQVDGVNCQDLTFVNSNLISCTIGNGTGIVDVIGTSNNKNTNIVVYSYQIPSIESTTSVLPIGGNVAIQGSNFGVSTNSQMISILIGGVICTPLFVNHTDILCNLKATESSNVLKNVVVTVDGLSSVDGINKFAYNDPPTTPCSSPTCSGHGTCLAGTCYCTGRWSGETCNQQTIDSPTNPNTTSPGIIITPNSTNEDISTLMAISIAGFNEIGVDGSVVTANIFTNWTYTQSSSDVSDNFFYTSKISPSSNITVLLQVFKIETIVKFAGQDDTLPPNGLKYSVNITNYPWKSQLNTGQLIIKSELATQVQDETFCSGFNQTQIGEGTGADDIRWIKISQGNYTVYGKFGNRAMVDGRQVLINNVVTGGDITLGGNITSSSLVGVNVPHFYKIVEIDPNFSVLLNPDYQSESESQHLCEKKKERKWLIPVVCTIAGVVAICLVVVGIWYYKKRKLDKMLKNSLSRST</sequence>
<dbReference type="Gene3D" id="2.60.40.10">
    <property type="entry name" value="Immunoglobulins"/>
    <property type="match status" value="1"/>
</dbReference>
<dbReference type="SUPFAM" id="SSF57196">
    <property type="entry name" value="EGF/Laminin"/>
    <property type="match status" value="1"/>
</dbReference>
<feature type="domain" description="IPT/TIG" evidence="3">
    <location>
        <begin position="1161"/>
        <end position="1240"/>
    </location>
</feature>
<feature type="transmembrane region" description="Helical" evidence="1">
    <location>
        <begin position="1536"/>
        <end position="1560"/>
    </location>
</feature>
<feature type="domain" description="ComC supersandwich" evidence="4">
    <location>
        <begin position="1302"/>
        <end position="1513"/>
    </location>
</feature>
<feature type="signal peptide" evidence="2">
    <location>
        <begin position="1"/>
        <end position="19"/>
    </location>
</feature>
<keyword evidence="1" id="KW-1133">Transmembrane helix</keyword>
<evidence type="ECO:0000313" key="5">
    <source>
        <dbReference type="EMBL" id="KYQ92988.1"/>
    </source>
</evidence>
<protein>
    <submittedName>
        <fullName evidence="5">Uncharacterized protein</fullName>
    </submittedName>
</protein>
<keyword evidence="1" id="KW-0472">Membrane</keyword>
<dbReference type="Proteomes" id="UP000076078">
    <property type="component" value="Unassembled WGS sequence"/>
</dbReference>
<dbReference type="InterPro" id="IPR014756">
    <property type="entry name" value="Ig_E-set"/>
</dbReference>
<accession>A0A151ZG86</accession>
<organism evidence="5 6">
    <name type="scientific">Tieghemostelium lacteum</name>
    <name type="common">Slime mold</name>
    <name type="synonym">Dictyostelium lacteum</name>
    <dbReference type="NCBI Taxonomy" id="361077"/>
    <lineage>
        <taxon>Eukaryota</taxon>
        <taxon>Amoebozoa</taxon>
        <taxon>Evosea</taxon>
        <taxon>Eumycetozoa</taxon>
        <taxon>Dictyostelia</taxon>
        <taxon>Dictyosteliales</taxon>
        <taxon>Raperosteliaceae</taxon>
        <taxon>Tieghemostelium</taxon>
    </lineage>
</organism>
<dbReference type="SUPFAM" id="SSF81296">
    <property type="entry name" value="E set domains"/>
    <property type="match status" value="1"/>
</dbReference>
<evidence type="ECO:0000259" key="3">
    <source>
        <dbReference type="Pfam" id="PF01833"/>
    </source>
</evidence>
<dbReference type="Pfam" id="PF22933">
    <property type="entry name" value="ComC_SSD"/>
    <property type="match status" value="1"/>
</dbReference>